<sequence>MKCLETYERLDLCSQHCLLCPSIPAGISSTPHAPLHVVLAAPSPLQKPTMTALSGIPSSSSSLLLLLGITGI</sequence>
<evidence type="ECO:0000313" key="1">
    <source>
        <dbReference type="EMBL" id="KIK50870.1"/>
    </source>
</evidence>
<dbReference type="AlphaFoldDB" id="A0A0D0AKV3"/>
<dbReference type="Proteomes" id="UP000053593">
    <property type="component" value="Unassembled WGS sequence"/>
</dbReference>
<organism evidence="1 2">
    <name type="scientific">Collybiopsis luxurians FD-317 M1</name>
    <dbReference type="NCBI Taxonomy" id="944289"/>
    <lineage>
        <taxon>Eukaryota</taxon>
        <taxon>Fungi</taxon>
        <taxon>Dikarya</taxon>
        <taxon>Basidiomycota</taxon>
        <taxon>Agaricomycotina</taxon>
        <taxon>Agaricomycetes</taxon>
        <taxon>Agaricomycetidae</taxon>
        <taxon>Agaricales</taxon>
        <taxon>Marasmiineae</taxon>
        <taxon>Omphalotaceae</taxon>
        <taxon>Collybiopsis</taxon>
        <taxon>Collybiopsis luxurians</taxon>
    </lineage>
</organism>
<reference evidence="1 2" key="1">
    <citation type="submission" date="2014-04" db="EMBL/GenBank/DDBJ databases">
        <title>Evolutionary Origins and Diversification of the Mycorrhizal Mutualists.</title>
        <authorList>
            <consortium name="DOE Joint Genome Institute"/>
            <consortium name="Mycorrhizal Genomics Consortium"/>
            <person name="Kohler A."/>
            <person name="Kuo A."/>
            <person name="Nagy L.G."/>
            <person name="Floudas D."/>
            <person name="Copeland A."/>
            <person name="Barry K.W."/>
            <person name="Cichocki N."/>
            <person name="Veneault-Fourrey C."/>
            <person name="LaButti K."/>
            <person name="Lindquist E.A."/>
            <person name="Lipzen A."/>
            <person name="Lundell T."/>
            <person name="Morin E."/>
            <person name="Murat C."/>
            <person name="Riley R."/>
            <person name="Ohm R."/>
            <person name="Sun H."/>
            <person name="Tunlid A."/>
            <person name="Henrissat B."/>
            <person name="Grigoriev I.V."/>
            <person name="Hibbett D.S."/>
            <person name="Martin F."/>
        </authorList>
    </citation>
    <scope>NUCLEOTIDE SEQUENCE [LARGE SCALE GENOMIC DNA]</scope>
    <source>
        <strain evidence="1 2">FD-317 M1</strain>
    </source>
</reference>
<keyword evidence="2" id="KW-1185">Reference proteome</keyword>
<accession>A0A0D0AKV3</accession>
<evidence type="ECO:0000313" key="2">
    <source>
        <dbReference type="Proteomes" id="UP000053593"/>
    </source>
</evidence>
<dbReference type="EMBL" id="KN834881">
    <property type="protein sequence ID" value="KIK50870.1"/>
    <property type="molecule type" value="Genomic_DNA"/>
</dbReference>
<proteinExistence type="predicted"/>
<dbReference type="HOGENOM" id="CLU_2722487_0_0_1"/>
<protein>
    <submittedName>
        <fullName evidence="1">Uncharacterized protein</fullName>
    </submittedName>
</protein>
<gene>
    <name evidence="1" type="ORF">GYMLUDRAFT_417924</name>
</gene>
<name>A0A0D0AKV3_9AGAR</name>